<keyword evidence="7 14" id="KW-0418">Kinase</keyword>
<dbReference type="NCBIfam" id="TIGR00147">
    <property type="entry name" value="YegS/Rv2252/BmrU family lipid kinase"/>
    <property type="match status" value="1"/>
</dbReference>
<keyword evidence="11" id="KW-0594">Phospholipid biosynthesis</keyword>
<evidence type="ECO:0000259" key="13">
    <source>
        <dbReference type="PROSITE" id="PS50146"/>
    </source>
</evidence>
<protein>
    <submittedName>
        <fullName evidence="14">YegS/Rv2252/BmrU family lipid kinase</fullName>
    </submittedName>
</protein>
<comment type="cofactor">
    <cofactor evidence="1">
        <name>Mg(2+)</name>
        <dbReference type="ChEBI" id="CHEBI:18420"/>
    </cofactor>
</comment>
<comment type="caution">
    <text evidence="14">The sequence shown here is derived from an EMBL/GenBank/DDBJ whole genome shotgun (WGS) entry which is preliminary data.</text>
</comment>
<keyword evidence="5" id="KW-0479">Metal-binding</keyword>
<dbReference type="GO" id="GO:0005524">
    <property type="term" value="F:ATP binding"/>
    <property type="evidence" value="ECO:0007669"/>
    <property type="project" value="UniProtKB-KW"/>
</dbReference>
<dbReference type="InterPro" id="IPR001206">
    <property type="entry name" value="Diacylglycerol_kinase_cat_dom"/>
</dbReference>
<evidence type="ECO:0000256" key="3">
    <source>
        <dbReference type="ARBA" id="ARBA00022516"/>
    </source>
</evidence>
<keyword evidence="10" id="KW-0443">Lipid metabolism</keyword>
<dbReference type="GO" id="GO:0046872">
    <property type="term" value="F:metal ion binding"/>
    <property type="evidence" value="ECO:0007669"/>
    <property type="project" value="UniProtKB-KW"/>
</dbReference>
<evidence type="ECO:0000256" key="9">
    <source>
        <dbReference type="ARBA" id="ARBA00022842"/>
    </source>
</evidence>
<keyword evidence="15" id="KW-1185">Reference proteome</keyword>
<evidence type="ECO:0000256" key="8">
    <source>
        <dbReference type="ARBA" id="ARBA00022840"/>
    </source>
</evidence>
<dbReference type="SMART" id="SM00046">
    <property type="entry name" value="DAGKc"/>
    <property type="match status" value="1"/>
</dbReference>
<keyword evidence="9" id="KW-0460">Magnesium</keyword>
<dbReference type="InterPro" id="IPR017438">
    <property type="entry name" value="ATP-NAD_kinase_N"/>
</dbReference>
<evidence type="ECO:0000256" key="11">
    <source>
        <dbReference type="ARBA" id="ARBA00023209"/>
    </source>
</evidence>
<dbReference type="Gene3D" id="3.40.50.10330">
    <property type="entry name" value="Probable inorganic polyphosphate/atp-NAD kinase, domain 1"/>
    <property type="match status" value="1"/>
</dbReference>
<dbReference type="InterPro" id="IPR045540">
    <property type="entry name" value="YegS/DAGK_C"/>
</dbReference>
<evidence type="ECO:0000313" key="14">
    <source>
        <dbReference type="EMBL" id="MQN01911.1"/>
    </source>
</evidence>
<keyword evidence="6" id="KW-0547">Nucleotide-binding</keyword>
<evidence type="ECO:0000256" key="5">
    <source>
        <dbReference type="ARBA" id="ARBA00022723"/>
    </source>
</evidence>
<dbReference type="GO" id="GO:0008654">
    <property type="term" value="P:phospholipid biosynthetic process"/>
    <property type="evidence" value="ECO:0007669"/>
    <property type="project" value="UniProtKB-KW"/>
</dbReference>
<evidence type="ECO:0000256" key="2">
    <source>
        <dbReference type="ARBA" id="ARBA00005983"/>
    </source>
</evidence>
<dbReference type="InterPro" id="IPR050187">
    <property type="entry name" value="Lipid_Phosphate_FormReg"/>
</dbReference>
<evidence type="ECO:0000256" key="6">
    <source>
        <dbReference type="ARBA" id="ARBA00022741"/>
    </source>
</evidence>
<keyword evidence="3" id="KW-0444">Lipid biosynthesis</keyword>
<gene>
    <name evidence="14" type="ORF">FRC54_08385</name>
</gene>
<dbReference type="SUPFAM" id="SSF111331">
    <property type="entry name" value="NAD kinase/diacylglycerol kinase-like"/>
    <property type="match status" value="1"/>
</dbReference>
<dbReference type="GO" id="GO:0004143">
    <property type="term" value="F:ATP-dependent diacylglycerol kinase activity"/>
    <property type="evidence" value="ECO:0007669"/>
    <property type="project" value="TreeGrafter"/>
</dbReference>
<dbReference type="PANTHER" id="PTHR12358:SF106">
    <property type="entry name" value="LIPID KINASE YEGS"/>
    <property type="match status" value="1"/>
</dbReference>
<keyword evidence="4" id="KW-0808">Transferase</keyword>
<keyword evidence="12" id="KW-1208">Phospholipid metabolism</keyword>
<sequence length="294" mass="31860">MGKKLLFIYNPHSGRGMVKVHLSDIIETMVRAGYEVVVYPTQHPKDAEQKAKEYGGSFDRIVVSGGDGTLDEVVSGLMSLENRCAVGYIPAGSTNDYAASLGLESDMLKASDTAVNGTPTKVDVGSFADRYFVYVAAFGIFTETSYTTSQQLKNVLGHAAYVLSAFKQLKDIPSYRMQVEYDGNVLYDEFIYGMVTNTVSVGGMKGLISGEVDLSDGLFEVTLVRTPKNPIDLSQIVSSLTGVDTDTDMVTSFQTSRVKFTAAEEIPWTLDGEYGGRPEEVDIKVLNGAISIVS</sequence>
<dbReference type="Pfam" id="PF00781">
    <property type="entry name" value="DAGK_cat"/>
    <property type="match status" value="1"/>
</dbReference>
<evidence type="ECO:0000256" key="10">
    <source>
        <dbReference type="ARBA" id="ARBA00023098"/>
    </source>
</evidence>
<reference evidence="14" key="1">
    <citation type="journal article" date="2020" name="Appl. Environ. Microbiol.">
        <title>Medium-Chain Fatty Acid Synthesis by 'Candidatus Weimeria bifida' gen. nov., sp. nov., and 'Candidatus Pseudoramibacter fermentans' sp. nov.</title>
        <authorList>
            <person name="Scarborough M.J."/>
            <person name="Myers K.S."/>
            <person name="Donohue T.J."/>
            <person name="Noguera D.R."/>
        </authorList>
    </citation>
    <scope>NUCLEOTIDE SEQUENCE</scope>
    <source>
        <strain evidence="14">LCO1.1</strain>
    </source>
</reference>
<dbReference type="PROSITE" id="PS50146">
    <property type="entry name" value="DAGK"/>
    <property type="match status" value="1"/>
</dbReference>
<keyword evidence="8" id="KW-0067">ATP-binding</keyword>
<dbReference type="InterPro" id="IPR016064">
    <property type="entry name" value="NAD/diacylglycerol_kinase_sf"/>
</dbReference>
<evidence type="ECO:0000256" key="12">
    <source>
        <dbReference type="ARBA" id="ARBA00023264"/>
    </source>
</evidence>
<dbReference type="GO" id="GO:0005886">
    <property type="term" value="C:plasma membrane"/>
    <property type="evidence" value="ECO:0007669"/>
    <property type="project" value="TreeGrafter"/>
</dbReference>
<dbReference type="InterPro" id="IPR005218">
    <property type="entry name" value="Diacylglycerol/lipid_kinase"/>
</dbReference>
<comment type="similarity">
    <text evidence="2">Belongs to the diacylglycerol/lipid kinase family.</text>
</comment>
<evidence type="ECO:0000256" key="7">
    <source>
        <dbReference type="ARBA" id="ARBA00022777"/>
    </source>
</evidence>
<accession>A0A6N7J1S2</accession>
<proteinExistence type="inferred from homology"/>
<evidence type="ECO:0000256" key="1">
    <source>
        <dbReference type="ARBA" id="ARBA00001946"/>
    </source>
</evidence>
<organism evidence="14 15">
    <name type="scientific">Candidatus Weimeria bifida</name>
    <dbReference type="NCBI Taxonomy" id="2599074"/>
    <lineage>
        <taxon>Bacteria</taxon>
        <taxon>Bacillati</taxon>
        <taxon>Bacillota</taxon>
        <taxon>Clostridia</taxon>
        <taxon>Lachnospirales</taxon>
        <taxon>Lachnospiraceae</taxon>
        <taxon>Candidatus Weimeria</taxon>
    </lineage>
</organism>
<dbReference type="EMBL" id="VOGC01000007">
    <property type="protein sequence ID" value="MQN01911.1"/>
    <property type="molecule type" value="Genomic_DNA"/>
</dbReference>
<dbReference type="Pfam" id="PF19279">
    <property type="entry name" value="YegS_C"/>
    <property type="match status" value="1"/>
</dbReference>
<feature type="domain" description="DAGKc" evidence="13">
    <location>
        <begin position="1"/>
        <end position="131"/>
    </location>
</feature>
<evidence type="ECO:0000256" key="4">
    <source>
        <dbReference type="ARBA" id="ARBA00022679"/>
    </source>
</evidence>
<dbReference type="AlphaFoldDB" id="A0A6N7J1S2"/>
<name>A0A6N7J1S2_9FIRM</name>
<dbReference type="Gene3D" id="2.60.200.40">
    <property type="match status" value="1"/>
</dbReference>
<dbReference type="PANTHER" id="PTHR12358">
    <property type="entry name" value="SPHINGOSINE KINASE"/>
    <property type="match status" value="1"/>
</dbReference>
<evidence type="ECO:0000313" key="15">
    <source>
        <dbReference type="Proteomes" id="UP000460257"/>
    </source>
</evidence>
<dbReference type="Proteomes" id="UP000460257">
    <property type="component" value="Unassembled WGS sequence"/>
</dbReference>